<evidence type="ECO:0000313" key="10">
    <source>
        <dbReference type="EMBL" id="GIH27670.1"/>
    </source>
</evidence>
<proteinExistence type="inferred from homology"/>
<dbReference type="Pfam" id="PF01032">
    <property type="entry name" value="FecCD"/>
    <property type="match status" value="1"/>
</dbReference>
<feature type="transmembrane region" description="Helical" evidence="9">
    <location>
        <begin position="132"/>
        <end position="150"/>
    </location>
</feature>
<dbReference type="InterPro" id="IPR037294">
    <property type="entry name" value="ABC_BtuC-like"/>
</dbReference>
<evidence type="ECO:0000256" key="4">
    <source>
        <dbReference type="ARBA" id="ARBA00022475"/>
    </source>
</evidence>
<comment type="subcellular location">
    <subcellularLocation>
        <location evidence="1">Cell membrane</location>
        <topology evidence="1">Multi-pass membrane protein</topology>
    </subcellularLocation>
</comment>
<evidence type="ECO:0000256" key="8">
    <source>
        <dbReference type="SAM" id="MobiDB-lite"/>
    </source>
</evidence>
<dbReference type="Gene3D" id="1.10.3470.10">
    <property type="entry name" value="ABC transporter involved in vitamin B12 uptake, BtuC"/>
    <property type="match status" value="1"/>
</dbReference>
<feature type="transmembrane region" description="Helical" evidence="9">
    <location>
        <begin position="343"/>
        <end position="368"/>
    </location>
</feature>
<name>A0A919QJV7_9ACTN</name>
<dbReference type="SUPFAM" id="SSF81345">
    <property type="entry name" value="ABC transporter involved in vitamin B12 uptake, BtuC"/>
    <property type="match status" value="1"/>
</dbReference>
<feature type="transmembrane region" description="Helical" evidence="9">
    <location>
        <begin position="77"/>
        <end position="97"/>
    </location>
</feature>
<feature type="transmembrane region" description="Helical" evidence="9">
    <location>
        <begin position="374"/>
        <end position="393"/>
    </location>
</feature>
<keyword evidence="7 9" id="KW-0472">Membrane</keyword>
<evidence type="ECO:0000256" key="9">
    <source>
        <dbReference type="SAM" id="Phobius"/>
    </source>
</evidence>
<dbReference type="GO" id="GO:0033214">
    <property type="term" value="P:siderophore-iron import into cell"/>
    <property type="evidence" value="ECO:0007669"/>
    <property type="project" value="TreeGrafter"/>
</dbReference>
<evidence type="ECO:0000256" key="1">
    <source>
        <dbReference type="ARBA" id="ARBA00004651"/>
    </source>
</evidence>
<dbReference type="Proteomes" id="UP000640052">
    <property type="component" value="Unassembled WGS sequence"/>
</dbReference>
<feature type="transmembrane region" description="Helical" evidence="9">
    <location>
        <begin position="303"/>
        <end position="331"/>
    </location>
</feature>
<feature type="compositionally biased region" description="Pro residues" evidence="8">
    <location>
        <begin position="1"/>
        <end position="15"/>
    </location>
</feature>
<keyword evidence="5 9" id="KW-0812">Transmembrane</keyword>
<dbReference type="AlphaFoldDB" id="A0A919QJV7"/>
<organism evidence="10 11">
    <name type="scientific">Acrocarpospora phusangensis</name>
    <dbReference type="NCBI Taxonomy" id="1070424"/>
    <lineage>
        <taxon>Bacteria</taxon>
        <taxon>Bacillati</taxon>
        <taxon>Actinomycetota</taxon>
        <taxon>Actinomycetes</taxon>
        <taxon>Streptosporangiales</taxon>
        <taxon>Streptosporangiaceae</taxon>
        <taxon>Acrocarpospora</taxon>
    </lineage>
</organism>
<comment type="caution">
    <text evidence="10">The sequence shown here is derived from an EMBL/GenBank/DDBJ whole genome shotgun (WGS) entry which is preliminary data.</text>
</comment>
<evidence type="ECO:0000256" key="5">
    <source>
        <dbReference type="ARBA" id="ARBA00022692"/>
    </source>
</evidence>
<sequence length="402" mass="40903">MIHPPATDPPAPDSQPPGSHATGTAPAESRIAKLSGLKSGGEPTGPLYAPTRLGRFGGRGHFRLVAPPISGALRPRLLGVSLTLTVGVFAAFCWLLSIGDFPITLPEVVAALAGQGDPGNMVVVRELRLPRAAAGLLVGLAFGISGALFQTMARNPMASPDVIGLIQGSGTAVVASIMFGWTGGLSTQTIGLAGGLLTALVVYLLAWKRGTTGYRIILVGIGVSWMCASATDYLIARGGQFQAQAAIGWLVGNLNGRDWSQVIPLAFACLVLVPIALLLGRLLRTLQLGDDVAAGLGTPVQLTRFAIMLSGVGLIAFGTAAGGPIAFVALAAPQIAQRLAGTAWPPTLASGLTGALIVLVSDVVAARLIPDTELPVGIVTGVLGAPVLLWLLIRANRAGSGG</sequence>
<protein>
    <submittedName>
        <fullName evidence="10">Iron ABC transporter permease</fullName>
    </submittedName>
</protein>
<gene>
    <name evidence="10" type="ORF">Aph01nite_59800</name>
</gene>
<keyword evidence="3" id="KW-0813">Transport</keyword>
<evidence type="ECO:0000256" key="3">
    <source>
        <dbReference type="ARBA" id="ARBA00022448"/>
    </source>
</evidence>
<feature type="transmembrane region" description="Helical" evidence="9">
    <location>
        <begin position="187"/>
        <end position="206"/>
    </location>
</feature>
<feature type="transmembrane region" description="Helical" evidence="9">
    <location>
        <begin position="262"/>
        <end position="283"/>
    </location>
</feature>
<evidence type="ECO:0000256" key="6">
    <source>
        <dbReference type="ARBA" id="ARBA00022989"/>
    </source>
</evidence>
<dbReference type="PANTHER" id="PTHR30472">
    <property type="entry name" value="FERRIC ENTEROBACTIN TRANSPORT SYSTEM PERMEASE PROTEIN"/>
    <property type="match status" value="1"/>
</dbReference>
<evidence type="ECO:0000313" key="11">
    <source>
        <dbReference type="Proteomes" id="UP000640052"/>
    </source>
</evidence>
<dbReference type="EMBL" id="BOOA01000060">
    <property type="protein sequence ID" value="GIH27670.1"/>
    <property type="molecule type" value="Genomic_DNA"/>
</dbReference>
<accession>A0A919QJV7</accession>
<evidence type="ECO:0000256" key="2">
    <source>
        <dbReference type="ARBA" id="ARBA00007935"/>
    </source>
</evidence>
<dbReference type="InterPro" id="IPR000522">
    <property type="entry name" value="ABC_transptr_permease_BtuC"/>
</dbReference>
<feature type="transmembrane region" description="Helical" evidence="9">
    <location>
        <begin position="162"/>
        <end position="181"/>
    </location>
</feature>
<keyword evidence="4" id="KW-1003">Cell membrane</keyword>
<keyword evidence="11" id="KW-1185">Reference proteome</keyword>
<dbReference type="CDD" id="cd06550">
    <property type="entry name" value="TM_ABC_iron-siderophores_like"/>
    <property type="match status" value="1"/>
</dbReference>
<keyword evidence="6 9" id="KW-1133">Transmembrane helix</keyword>
<dbReference type="PANTHER" id="PTHR30472:SF24">
    <property type="entry name" value="FERRIC ENTEROBACTIN TRANSPORT SYSTEM PERMEASE PROTEIN FEPG"/>
    <property type="match status" value="1"/>
</dbReference>
<feature type="region of interest" description="Disordered" evidence="8">
    <location>
        <begin position="1"/>
        <end position="30"/>
    </location>
</feature>
<evidence type="ECO:0000256" key="7">
    <source>
        <dbReference type="ARBA" id="ARBA00023136"/>
    </source>
</evidence>
<dbReference type="GO" id="GO:0005886">
    <property type="term" value="C:plasma membrane"/>
    <property type="evidence" value="ECO:0007669"/>
    <property type="project" value="UniProtKB-SubCell"/>
</dbReference>
<reference evidence="10" key="1">
    <citation type="submission" date="2021-01" db="EMBL/GenBank/DDBJ databases">
        <title>Whole genome shotgun sequence of Acrocarpospora phusangensis NBRC 108782.</title>
        <authorList>
            <person name="Komaki H."/>
            <person name="Tamura T."/>
        </authorList>
    </citation>
    <scope>NUCLEOTIDE SEQUENCE</scope>
    <source>
        <strain evidence="10">NBRC 108782</strain>
    </source>
</reference>
<dbReference type="GO" id="GO:0022857">
    <property type="term" value="F:transmembrane transporter activity"/>
    <property type="evidence" value="ECO:0007669"/>
    <property type="project" value="InterPro"/>
</dbReference>
<comment type="similarity">
    <text evidence="2">Belongs to the binding-protein-dependent transport system permease family. FecCD subfamily.</text>
</comment>